<reference evidence="1 2" key="1">
    <citation type="submission" date="2021-03" db="EMBL/GenBank/DDBJ databases">
        <title>Genomic Encyclopedia of Type Strains, Phase IV (KMG-IV): sequencing the most valuable type-strain genomes for metagenomic binning, comparative biology and taxonomic classification.</title>
        <authorList>
            <person name="Goeker M."/>
        </authorList>
    </citation>
    <scope>NUCLEOTIDE SEQUENCE [LARGE SCALE GENOMIC DNA]</scope>
    <source>
        <strain evidence="1 2">DSM 6139</strain>
    </source>
</reference>
<organism evidence="1 2">
    <name type="scientific">Youngiibacter multivorans</name>
    <dbReference type="NCBI Taxonomy" id="937251"/>
    <lineage>
        <taxon>Bacteria</taxon>
        <taxon>Bacillati</taxon>
        <taxon>Bacillota</taxon>
        <taxon>Clostridia</taxon>
        <taxon>Eubacteriales</taxon>
        <taxon>Clostridiaceae</taxon>
        <taxon>Youngiibacter</taxon>
    </lineage>
</organism>
<accession>A0ABS4G3P1</accession>
<gene>
    <name evidence="1" type="ORF">J2Z34_001651</name>
</gene>
<dbReference type="RefSeq" id="WP_209459365.1">
    <property type="nucleotide sequence ID" value="NZ_JAGGKC010000011.1"/>
</dbReference>
<proteinExistence type="predicted"/>
<evidence type="ECO:0008006" key="3">
    <source>
        <dbReference type="Google" id="ProtNLM"/>
    </source>
</evidence>
<sequence>MNISVEYLYLDNETCNRCMGTETNVEDAVDEARLRLEGSGHVISLSKVHMSDRKTAEGFRFISSPTIRVNGSDIAESLEETCCTDCGDICGTSTDCRVWRYGGEVFTEAPKELIVEAIISAASGKKKLSSFGQPKYEMPKNLVDFYDALEMKKNNMDGTVE</sequence>
<keyword evidence="2" id="KW-1185">Reference proteome</keyword>
<dbReference type="Pfam" id="PF10865">
    <property type="entry name" value="DUF2703"/>
    <property type="match status" value="1"/>
</dbReference>
<name>A0ABS4G3P1_9CLOT</name>
<dbReference type="EMBL" id="JAGGKC010000011">
    <property type="protein sequence ID" value="MBP1919164.1"/>
    <property type="molecule type" value="Genomic_DNA"/>
</dbReference>
<dbReference type="Proteomes" id="UP001519271">
    <property type="component" value="Unassembled WGS sequence"/>
</dbReference>
<evidence type="ECO:0000313" key="1">
    <source>
        <dbReference type="EMBL" id="MBP1919164.1"/>
    </source>
</evidence>
<evidence type="ECO:0000313" key="2">
    <source>
        <dbReference type="Proteomes" id="UP001519271"/>
    </source>
</evidence>
<protein>
    <recommendedName>
        <fullName evidence="3">Ferredoxin</fullName>
    </recommendedName>
</protein>
<comment type="caution">
    <text evidence="1">The sequence shown here is derived from an EMBL/GenBank/DDBJ whole genome shotgun (WGS) entry which is preliminary data.</text>
</comment>
<dbReference type="InterPro" id="IPR021219">
    <property type="entry name" value="DUF2703"/>
</dbReference>